<keyword evidence="4" id="KW-1015">Disulfide bond</keyword>
<dbReference type="HOGENOM" id="CLU_053021_2_0_1"/>
<reference evidence="10" key="4">
    <citation type="journal article" date="2015" name="G3 (Bethesda)">
        <title>Genome sequences of three phytopathogenic species of the Magnaporthaceae family of fungi.</title>
        <authorList>
            <person name="Okagaki L.H."/>
            <person name="Nunes C.C."/>
            <person name="Sailsbery J."/>
            <person name="Clay B."/>
            <person name="Brown D."/>
            <person name="John T."/>
            <person name="Oh Y."/>
            <person name="Young N."/>
            <person name="Fitzgerald M."/>
            <person name="Haas B.J."/>
            <person name="Zeng Q."/>
            <person name="Young S."/>
            <person name="Adiconis X."/>
            <person name="Fan L."/>
            <person name="Levin J.Z."/>
            <person name="Mitchell T.K."/>
            <person name="Okubara P.A."/>
            <person name="Farman M.L."/>
            <person name="Kohn L.M."/>
            <person name="Birren B."/>
            <person name="Ma L.-J."/>
            <person name="Dean R.A."/>
        </authorList>
    </citation>
    <scope>NUCLEOTIDE SEQUENCE</scope>
    <source>
        <strain evidence="10">R3-111a-1</strain>
    </source>
</reference>
<evidence type="ECO:0000256" key="7">
    <source>
        <dbReference type="SAM" id="SignalP"/>
    </source>
</evidence>
<organism evidence="9">
    <name type="scientific">Gaeumannomyces tritici (strain R3-111a-1)</name>
    <name type="common">Wheat and barley take-all root rot fungus</name>
    <name type="synonym">Gaeumannomyces graminis var. tritici</name>
    <dbReference type="NCBI Taxonomy" id="644352"/>
    <lineage>
        <taxon>Eukaryota</taxon>
        <taxon>Fungi</taxon>
        <taxon>Dikarya</taxon>
        <taxon>Ascomycota</taxon>
        <taxon>Pezizomycotina</taxon>
        <taxon>Sordariomycetes</taxon>
        <taxon>Sordariomycetidae</taxon>
        <taxon>Magnaporthales</taxon>
        <taxon>Magnaporthaceae</taxon>
        <taxon>Gaeumannomyces</taxon>
    </lineage>
</organism>
<reference evidence="10" key="5">
    <citation type="submission" date="2018-04" db="UniProtKB">
        <authorList>
            <consortium name="EnsemblFungi"/>
        </authorList>
    </citation>
    <scope>IDENTIFICATION</scope>
    <source>
        <strain evidence="10">R3-111a-1</strain>
    </source>
</reference>
<proteinExistence type="inferred from homology"/>
<dbReference type="Pfam" id="PF03067">
    <property type="entry name" value="LPMO_10"/>
    <property type="match status" value="1"/>
</dbReference>
<keyword evidence="11" id="KW-1185">Reference proteome</keyword>
<reference evidence="9" key="3">
    <citation type="submission" date="2010-09" db="EMBL/GenBank/DDBJ databases">
        <title>Annotation of Gaeumannomyces graminis var. tritici R3-111a-1.</title>
        <authorList>
            <consortium name="The Broad Institute Genome Sequencing Platform"/>
            <person name="Ma L.-J."/>
            <person name="Dead R."/>
            <person name="Young S.K."/>
            <person name="Zeng Q."/>
            <person name="Gargeya S."/>
            <person name="Fitzgerald M."/>
            <person name="Haas B."/>
            <person name="Abouelleil A."/>
            <person name="Alvarado L."/>
            <person name="Arachchi H.M."/>
            <person name="Berlin A."/>
            <person name="Brown A."/>
            <person name="Chapman S.B."/>
            <person name="Chen Z."/>
            <person name="Dunbar C."/>
            <person name="Freedman E."/>
            <person name="Gearin G."/>
            <person name="Gellesch M."/>
            <person name="Goldberg J."/>
            <person name="Griggs A."/>
            <person name="Gujja S."/>
            <person name="Heiman D."/>
            <person name="Howarth C."/>
            <person name="Larson L."/>
            <person name="Lui A."/>
            <person name="MacDonald P.J.P."/>
            <person name="Mehta T."/>
            <person name="Montmayeur A."/>
            <person name="Murphy C."/>
            <person name="Neiman D."/>
            <person name="Pearson M."/>
            <person name="Priest M."/>
            <person name="Roberts A."/>
            <person name="Saif S."/>
            <person name="Shea T."/>
            <person name="Shenoy N."/>
            <person name="Sisk P."/>
            <person name="Stolte C."/>
            <person name="Sykes S."/>
            <person name="Yandava C."/>
            <person name="Wortman J."/>
            <person name="Nusbaum C."/>
            <person name="Birren B."/>
        </authorList>
    </citation>
    <scope>NUCLEOTIDE SEQUENCE</scope>
    <source>
        <strain evidence="9">R3-111a-1</strain>
    </source>
</reference>
<comment type="similarity">
    <text evidence="6">Belongs to the polysaccharide monooxygenase AA13 family.</text>
</comment>
<feature type="chain" id="PRO_5015094802" description="Chitin-binding type-4 domain-containing protein" evidence="7">
    <location>
        <begin position="17"/>
        <end position="191"/>
    </location>
</feature>
<keyword evidence="3" id="KW-0186">Copper</keyword>
<dbReference type="AlphaFoldDB" id="J3P260"/>
<feature type="signal peptide" evidence="7">
    <location>
        <begin position="1"/>
        <end position="16"/>
    </location>
</feature>
<dbReference type="eggNOG" id="ENOG502QQKA">
    <property type="taxonomic scope" value="Eukaryota"/>
</dbReference>
<dbReference type="GO" id="GO:0046872">
    <property type="term" value="F:metal ion binding"/>
    <property type="evidence" value="ECO:0007669"/>
    <property type="project" value="UniProtKB-KW"/>
</dbReference>
<dbReference type="EnsemblFungi" id="EJT73752">
    <property type="protein sequence ID" value="EJT73752"/>
    <property type="gene ID" value="GGTG_07608"/>
</dbReference>
<dbReference type="GeneID" id="20348066"/>
<dbReference type="VEuPathDB" id="FungiDB:GGTG_07608"/>
<comment type="cofactor">
    <cofactor evidence="1">
        <name>Cu(2+)</name>
        <dbReference type="ChEBI" id="CHEBI:29036"/>
    </cofactor>
</comment>
<keyword evidence="7" id="KW-0732">Signal</keyword>
<reference evidence="11" key="1">
    <citation type="submission" date="2010-07" db="EMBL/GenBank/DDBJ databases">
        <title>The genome sequence of Gaeumannomyces graminis var. tritici strain R3-111a-1.</title>
        <authorList>
            <consortium name="The Broad Institute Genome Sequencing Platform"/>
            <person name="Ma L.-J."/>
            <person name="Dead R."/>
            <person name="Young S."/>
            <person name="Zeng Q."/>
            <person name="Koehrsen M."/>
            <person name="Alvarado L."/>
            <person name="Berlin A."/>
            <person name="Chapman S.B."/>
            <person name="Chen Z."/>
            <person name="Freedman E."/>
            <person name="Gellesch M."/>
            <person name="Goldberg J."/>
            <person name="Griggs A."/>
            <person name="Gujja S."/>
            <person name="Heilman E.R."/>
            <person name="Heiman D."/>
            <person name="Hepburn T."/>
            <person name="Howarth C."/>
            <person name="Jen D."/>
            <person name="Larson L."/>
            <person name="Mehta T."/>
            <person name="Neiman D."/>
            <person name="Pearson M."/>
            <person name="Roberts A."/>
            <person name="Saif S."/>
            <person name="Shea T."/>
            <person name="Shenoy N."/>
            <person name="Sisk P."/>
            <person name="Stolte C."/>
            <person name="Sykes S."/>
            <person name="Walk T."/>
            <person name="White J."/>
            <person name="Yandava C."/>
            <person name="Haas B."/>
            <person name="Nusbaum C."/>
            <person name="Birren B."/>
        </authorList>
    </citation>
    <scope>NUCLEOTIDE SEQUENCE [LARGE SCALE GENOMIC DNA]</scope>
    <source>
        <strain evidence="11">R3-111a-1</strain>
    </source>
</reference>
<evidence type="ECO:0000313" key="9">
    <source>
        <dbReference type="EMBL" id="EJT73752.1"/>
    </source>
</evidence>
<dbReference type="EMBL" id="GL385398">
    <property type="protein sequence ID" value="EJT73752.1"/>
    <property type="molecule type" value="Genomic_DNA"/>
</dbReference>
<accession>J3P260</accession>
<protein>
    <recommendedName>
        <fullName evidence="8">Chitin-binding type-4 domain-containing protein</fullName>
    </recommendedName>
</protein>
<reference evidence="9" key="2">
    <citation type="submission" date="2010-07" db="EMBL/GenBank/DDBJ databases">
        <authorList>
            <consortium name="The Broad Institute Genome Sequencing Platform"/>
            <consortium name="Broad Institute Genome Sequencing Center for Infectious Disease"/>
            <person name="Ma L.-J."/>
            <person name="Dead R."/>
            <person name="Young S."/>
            <person name="Zeng Q."/>
            <person name="Koehrsen M."/>
            <person name="Alvarado L."/>
            <person name="Berlin A."/>
            <person name="Chapman S.B."/>
            <person name="Chen Z."/>
            <person name="Freedman E."/>
            <person name="Gellesch M."/>
            <person name="Goldberg J."/>
            <person name="Griggs A."/>
            <person name="Gujja S."/>
            <person name="Heilman E.R."/>
            <person name="Heiman D."/>
            <person name="Hepburn T."/>
            <person name="Howarth C."/>
            <person name="Jen D."/>
            <person name="Larson L."/>
            <person name="Mehta T."/>
            <person name="Neiman D."/>
            <person name="Pearson M."/>
            <person name="Roberts A."/>
            <person name="Saif S."/>
            <person name="Shea T."/>
            <person name="Shenoy N."/>
            <person name="Sisk P."/>
            <person name="Stolte C."/>
            <person name="Sykes S."/>
            <person name="Walk T."/>
            <person name="White J."/>
            <person name="Yandava C."/>
            <person name="Haas B."/>
            <person name="Nusbaum C."/>
            <person name="Birren B."/>
        </authorList>
    </citation>
    <scope>NUCLEOTIDE SEQUENCE</scope>
    <source>
        <strain evidence="9">R3-111a-1</strain>
    </source>
</reference>
<evidence type="ECO:0000256" key="5">
    <source>
        <dbReference type="ARBA" id="ARBA00023180"/>
    </source>
</evidence>
<keyword evidence="5" id="KW-0325">Glycoprotein</keyword>
<evidence type="ECO:0000313" key="10">
    <source>
        <dbReference type="EnsemblFungi" id="EJT73752"/>
    </source>
</evidence>
<dbReference type="InterPro" id="IPR004302">
    <property type="entry name" value="Cellulose/chitin-bd_N"/>
</dbReference>
<evidence type="ECO:0000256" key="2">
    <source>
        <dbReference type="ARBA" id="ARBA00022723"/>
    </source>
</evidence>
<evidence type="ECO:0000256" key="4">
    <source>
        <dbReference type="ARBA" id="ARBA00023157"/>
    </source>
</evidence>
<name>J3P260_GAET3</name>
<dbReference type="Proteomes" id="UP000006039">
    <property type="component" value="Unassembled WGS sequence"/>
</dbReference>
<dbReference type="Gene3D" id="2.70.50.70">
    <property type="match status" value="1"/>
</dbReference>
<sequence length="191" mass="20462">MLFLATIIGLLAQASAHGVVISPATRQPGAATAAACGKKMVDFYKADGTSYPEAFQRTAGWSTGGYNPATCNMWLCKGYQFADNAAQVQRYAAGAEVAVAVTIRIPHKGYANVSVVDTKANKVVGEPLRVWRDGYADPAKFPNMLGDQVKFNITVPDLGSKCSVAGTCAIQWHWFGQGQTYQSCIDFTQTP</sequence>
<feature type="domain" description="Chitin-binding type-4" evidence="8">
    <location>
        <begin position="17"/>
        <end position="187"/>
    </location>
</feature>
<evidence type="ECO:0000256" key="6">
    <source>
        <dbReference type="ARBA" id="ARBA00034311"/>
    </source>
</evidence>
<evidence type="ECO:0000313" key="11">
    <source>
        <dbReference type="Proteomes" id="UP000006039"/>
    </source>
</evidence>
<dbReference type="RefSeq" id="XP_009223696.1">
    <property type="nucleotide sequence ID" value="XM_009225432.1"/>
</dbReference>
<dbReference type="OrthoDB" id="120613at2759"/>
<dbReference type="PANTHER" id="PTHR36575:SF2">
    <property type="entry name" value="CHITIN-BINDING TYPE-4 DOMAIN-CONTAINING PROTEIN-RELATED"/>
    <property type="match status" value="1"/>
</dbReference>
<dbReference type="PANTHER" id="PTHR36575">
    <property type="entry name" value="BINDING PROTEIN, PUTATIVE (AFU_ORTHOLOGUE AFUA_1G14430)-RELATED"/>
    <property type="match status" value="1"/>
</dbReference>
<evidence type="ECO:0000256" key="3">
    <source>
        <dbReference type="ARBA" id="ARBA00023008"/>
    </source>
</evidence>
<keyword evidence="2" id="KW-0479">Metal-binding</keyword>
<dbReference type="InterPro" id="IPR052282">
    <property type="entry name" value="Starch-active_LPMO"/>
</dbReference>
<evidence type="ECO:0000256" key="1">
    <source>
        <dbReference type="ARBA" id="ARBA00001973"/>
    </source>
</evidence>
<gene>
    <name evidence="10" type="primary">20348066</name>
    <name evidence="9" type="ORF">GGTG_07608</name>
</gene>
<evidence type="ECO:0000259" key="8">
    <source>
        <dbReference type="Pfam" id="PF03067"/>
    </source>
</evidence>